<dbReference type="InterPro" id="IPR044730">
    <property type="entry name" value="RNase_H-like_dom_plant"/>
</dbReference>
<reference evidence="3" key="1">
    <citation type="journal article" date="2019" name="Gigascience">
        <title>De novo genome assembly of the endangered Acer yangbiense, a plant species with extremely small populations endemic to Yunnan Province, China.</title>
        <authorList>
            <person name="Yang J."/>
            <person name="Wariss H.M."/>
            <person name="Tao L."/>
            <person name="Zhang R."/>
            <person name="Yun Q."/>
            <person name="Hollingsworth P."/>
            <person name="Dao Z."/>
            <person name="Luo G."/>
            <person name="Guo H."/>
            <person name="Ma Y."/>
            <person name="Sun W."/>
        </authorList>
    </citation>
    <scope>NUCLEOTIDE SEQUENCE [LARGE SCALE GENOMIC DNA]</scope>
    <source>
        <strain evidence="3">cv. Malutang</strain>
    </source>
</reference>
<organism evidence="2 3">
    <name type="scientific">Acer yangbiense</name>
    <dbReference type="NCBI Taxonomy" id="1000413"/>
    <lineage>
        <taxon>Eukaryota</taxon>
        <taxon>Viridiplantae</taxon>
        <taxon>Streptophyta</taxon>
        <taxon>Embryophyta</taxon>
        <taxon>Tracheophyta</taxon>
        <taxon>Spermatophyta</taxon>
        <taxon>Magnoliopsida</taxon>
        <taxon>eudicotyledons</taxon>
        <taxon>Gunneridae</taxon>
        <taxon>Pentapetalae</taxon>
        <taxon>rosids</taxon>
        <taxon>malvids</taxon>
        <taxon>Sapindales</taxon>
        <taxon>Sapindaceae</taxon>
        <taxon>Hippocastanoideae</taxon>
        <taxon>Acereae</taxon>
        <taxon>Acer</taxon>
    </lineage>
</organism>
<dbReference type="PANTHER" id="PTHR47074:SF48">
    <property type="entry name" value="POLYNUCLEOTIDYL TRANSFERASE, RIBONUCLEASE H-LIKE SUPERFAMILY PROTEIN"/>
    <property type="match status" value="1"/>
</dbReference>
<dbReference type="Pfam" id="PF13456">
    <property type="entry name" value="RVT_3"/>
    <property type="match status" value="1"/>
</dbReference>
<dbReference type="InterPro" id="IPR052929">
    <property type="entry name" value="RNase_H-like_EbsB-rel"/>
</dbReference>
<dbReference type="InterPro" id="IPR036397">
    <property type="entry name" value="RNaseH_sf"/>
</dbReference>
<sequence>MPPESENFKLNVDAAIDKDRGRVGIGLIIRDCNGEVLASCAQRIDDFCTPMVAEAVAILRGLMFAREVGIWPQVVESDAKAVVDLVNCDGLICSDMDADRAAHSIAKLGLHVVSDCVWLQECPPCVTPIVLGDCPPLM</sequence>
<gene>
    <name evidence="2" type="ORF">EZV62_020286</name>
</gene>
<feature type="domain" description="RNase H type-1" evidence="1">
    <location>
        <begin position="11"/>
        <end position="89"/>
    </location>
</feature>
<comment type="caution">
    <text evidence="2">The sequence shown here is derived from an EMBL/GenBank/DDBJ whole genome shotgun (WGS) entry which is preliminary data.</text>
</comment>
<dbReference type="InterPro" id="IPR012337">
    <property type="entry name" value="RNaseH-like_sf"/>
</dbReference>
<keyword evidence="3" id="KW-1185">Reference proteome</keyword>
<dbReference type="SUPFAM" id="SSF53098">
    <property type="entry name" value="Ribonuclease H-like"/>
    <property type="match status" value="1"/>
</dbReference>
<evidence type="ECO:0000259" key="1">
    <source>
        <dbReference type="Pfam" id="PF13456"/>
    </source>
</evidence>
<name>A0A5C7HDG5_9ROSI</name>
<dbReference type="AlphaFoldDB" id="A0A5C7HDG5"/>
<protein>
    <recommendedName>
        <fullName evidence="1">RNase H type-1 domain-containing protein</fullName>
    </recommendedName>
</protein>
<dbReference type="EMBL" id="VAHF01000009">
    <property type="protein sequence ID" value="TXG55030.1"/>
    <property type="molecule type" value="Genomic_DNA"/>
</dbReference>
<evidence type="ECO:0000313" key="2">
    <source>
        <dbReference type="EMBL" id="TXG55030.1"/>
    </source>
</evidence>
<dbReference type="CDD" id="cd06222">
    <property type="entry name" value="RNase_H_like"/>
    <property type="match status" value="1"/>
</dbReference>
<evidence type="ECO:0000313" key="3">
    <source>
        <dbReference type="Proteomes" id="UP000323000"/>
    </source>
</evidence>
<proteinExistence type="predicted"/>
<dbReference type="PANTHER" id="PTHR47074">
    <property type="entry name" value="BNAC02G40300D PROTEIN"/>
    <property type="match status" value="1"/>
</dbReference>
<dbReference type="GO" id="GO:0003676">
    <property type="term" value="F:nucleic acid binding"/>
    <property type="evidence" value="ECO:0007669"/>
    <property type="project" value="InterPro"/>
</dbReference>
<dbReference type="GO" id="GO:0004523">
    <property type="term" value="F:RNA-DNA hybrid ribonuclease activity"/>
    <property type="evidence" value="ECO:0007669"/>
    <property type="project" value="InterPro"/>
</dbReference>
<accession>A0A5C7HDG5</accession>
<dbReference type="Proteomes" id="UP000323000">
    <property type="component" value="Chromosome 9"/>
</dbReference>
<dbReference type="InterPro" id="IPR002156">
    <property type="entry name" value="RNaseH_domain"/>
</dbReference>
<dbReference type="Gene3D" id="3.30.420.10">
    <property type="entry name" value="Ribonuclease H-like superfamily/Ribonuclease H"/>
    <property type="match status" value="1"/>
</dbReference>
<dbReference type="OrthoDB" id="1906820at2759"/>